<feature type="transmembrane region" description="Helical" evidence="3">
    <location>
        <begin position="624"/>
        <end position="642"/>
    </location>
</feature>
<comment type="caution">
    <text evidence="5">The sequence shown here is derived from an EMBL/GenBank/DDBJ whole genome shotgun (WGS) entry which is preliminary data.</text>
</comment>
<dbReference type="InterPro" id="IPR010090">
    <property type="entry name" value="Phage_tape_meas"/>
</dbReference>
<keyword evidence="3" id="KW-0472">Membrane</keyword>
<keyword evidence="3" id="KW-0812">Transmembrane</keyword>
<dbReference type="Proteomes" id="UP000036270">
    <property type="component" value="Unassembled WGS sequence"/>
</dbReference>
<keyword evidence="2" id="KW-0175">Coiled coil</keyword>
<dbReference type="PATRIC" id="fig|67855.3.peg.65"/>
<protein>
    <recommendedName>
        <fullName evidence="4">Phage tail tape measure protein domain-containing protein</fullName>
    </recommendedName>
</protein>
<gene>
    <name evidence="5" type="ORF">RO21_11590</name>
</gene>
<dbReference type="EMBL" id="JWIZ01000100">
    <property type="protein sequence ID" value="KMK50479.1"/>
    <property type="molecule type" value="Genomic_DNA"/>
</dbReference>
<dbReference type="AlphaFoldDB" id="A0A0J5P4V1"/>
<evidence type="ECO:0000256" key="2">
    <source>
        <dbReference type="SAM" id="Coils"/>
    </source>
</evidence>
<accession>A0A0J5P4V1</accession>
<dbReference type="Gene3D" id="1.10.287.950">
    <property type="entry name" value="Methyl-accepting chemotaxis protein"/>
    <property type="match status" value="1"/>
</dbReference>
<dbReference type="STRING" id="67855.RO21_11590"/>
<dbReference type="PANTHER" id="PTHR37813:SF1">
    <property type="entry name" value="FELS-2 PROPHAGE PROTEIN"/>
    <property type="match status" value="1"/>
</dbReference>
<feature type="domain" description="Phage tail tape measure protein" evidence="4">
    <location>
        <begin position="249"/>
        <end position="448"/>
    </location>
</feature>
<evidence type="ECO:0000256" key="1">
    <source>
        <dbReference type="ARBA" id="ARBA00022612"/>
    </source>
</evidence>
<feature type="transmembrane region" description="Helical" evidence="3">
    <location>
        <begin position="550"/>
        <end position="574"/>
    </location>
</feature>
<keyword evidence="6" id="KW-1185">Reference proteome</keyword>
<evidence type="ECO:0000259" key="4">
    <source>
        <dbReference type="Pfam" id="PF10145"/>
    </source>
</evidence>
<organism evidence="5 6">
    <name type="scientific">Muribacter muris</name>
    <dbReference type="NCBI Taxonomy" id="67855"/>
    <lineage>
        <taxon>Bacteria</taxon>
        <taxon>Pseudomonadati</taxon>
        <taxon>Pseudomonadota</taxon>
        <taxon>Gammaproteobacteria</taxon>
        <taxon>Pasteurellales</taxon>
        <taxon>Pasteurellaceae</taxon>
        <taxon>Muribacter</taxon>
    </lineage>
</organism>
<dbReference type="Gene3D" id="1.20.120.20">
    <property type="entry name" value="Apolipoprotein"/>
    <property type="match status" value="1"/>
</dbReference>
<dbReference type="NCBIfam" id="TIGR01760">
    <property type="entry name" value="tape_meas_TP901"/>
    <property type="match status" value="1"/>
</dbReference>
<dbReference type="PANTHER" id="PTHR37813">
    <property type="entry name" value="FELS-2 PROPHAGE PROTEIN"/>
    <property type="match status" value="1"/>
</dbReference>
<evidence type="ECO:0000256" key="3">
    <source>
        <dbReference type="SAM" id="Phobius"/>
    </source>
</evidence>
<dbReference type="RefSeq" id="WP_047977935.1">
    <property type="nucleotide sequence ID" value="NZ_JWIZ01000100.1"/>
</dbReference>
<dbReference type="Pfam" id="PF10145">
    <property type="entry name" value="PhageMin_Tail"/>
    <property type="match status" value="1"/>
</dbReference>
<reference evidence="5 6" key="1">
    <citation type="submission" date="2014-12" db="EMBL/GenBank/DDBJ databases">
        <title>Reclassification of Actinobacillus muris as Muribacter muris.</title>
        <authorList>
            <person name="Christensen H."/>
            <person name="Nicklas W."/>
            <person name="Bisgaard M."/>
        </authorList>
    </citation>
    <scope>NUCLEOTIDE SEQUENCE [LARGE SCALE GENOMIC DNA]</scope>
    <source>
        <strain evidence="5 6">Ackerman80-443D</strain>
    </source>
</reference>
<keyword evidence="1" id="KW-1188">Viral release from host cell</keyword>
<feature type="coiled-coil region" evidence="2">
    <location>
        <begin position="28"/>
        <end position="191"/>
    </location>
</feature>
<keyword evidence="3" id="KW-1133">Transmembrane helix</keyword>
<proteinExistence type="predicted"/>
<name>A0A0J5P4V1_9PAST</name>
<evidence type="ECO:0000313" key="6">
    <source>
        <dbReference type="Proteomes" id="UP000036270"/>
    </source>
</evidence>
<evidence type="ECO:0000313" key="5">
    <source>
        <dbReference type="EMBL" id="KMK50479.1"/>
    </source>
</evidence>
<sequence>MSQNLKLQVLLSTVDKLTAPFQKATQKAQRLSRTLGESKDALRQLNSQFNQNEKQIKKYRDTLNPLKAQFNETSQKLERARQKAKAMQRAFYDAKNPTAEFKQKLKEAQQAVVQLQQKKQALIDRTRRVRLEFKQAGFDAKKMAVAQSELKRKMKETSGSIKQQEERLKRLNQQQRQNAKYKQQAEKLKAQGDRVGQFGQKTMMGGTALLGGGYAMLSPALEFEQSFSKVQALTRLDKEKDAERIKALRDQAIHLGATTAFTASEVADAQGYLAMAGFNDKQIKAATPSMLQMSMASGTDLARVADIASDISSGFKIQADDMGRVADVLTLTFTTSNTSLETLYETMKEGAPIATAAGQSFESAAALSGLLGNVGIKGSQAGTTLKNMFVRLAAPPKEAKKALDKLGIKTKDAKGNLKDVPLILKEIMDKTKSMGTGERLGIFDDIFGKIGLAGASELVSQADGVIQNYENMLKDAKGTVEKVSTTMTDNLLGDIKSLSSAKEDIGLAIYDTISDDLREQTQSFTVWLRSISQWVKANPELTKSIAQATAYFAAFLLVLGGSSLILSYVIYPILRIGLAFWKFSTILLKVTAWTSKGLLLMGRAFLAVIPKILAFSAALLTNPITWIVLAIIALIAVLVLLWKNWDTVKQALVSGWNWVCEVFDNNPILNILFPIIPLIRGIIWLIQNWGKVSESVSNWISQKWDELKNKAATVWGNIKSWLSDALQPLESLKNGVQWLIDNLSKISWEGIKQGAKDLGSGIKNYASEKVNQAGHYISDKWHSVKSWLGLDQKWSGGYAGNGGKYEPKGIYHGGEYIMTKEATSRIGIANLNRLNYGKMAGLAALGSTVAVAQPMVQVDSRPPVSAISQPQAVGSVNQTVNITINAAQGQSEADIARTIQRILAEEQRKAQAKQRSSLRDRG</sequence>